<evidence type="ECO:0000256" key="1">
    <source>
        <dbReference type="SAM" id="SignalP"/>
    </source>
</evidence>
<keyword evidence="1" id="KW-0732">Signal</keyword>
<protein>
    <recommendedName>
        <fullName evidence="4">Metalloprotease</fullName>
    </recommendedName>
</protein>
<dbReference type="Proteomes" id="UP000479526">
    <property type="component" value="Unassembled WGS sequence"/>
</dbReference>
<dbReference type="RefSeq" id="WP_161478045.1">
    <property type="nucleotide sequence ID" value="NZ_WXEW01000001.1"/>
</dbReference>
<feature type="chain" id="PRO_5029011112" description="Metalloprotease" evidence="1">
    <location>
        <begin position="28"/>
        <end position="212"/>
    </location>
</feature>
<evidence type="ECO:0008006" key="4">
    <source>
        <dbReference type="Google" id="ProtNLM"/>
    </source>
</evidence>
<reference evidence="2 3" key="1">
    <citation type="submission" date="2020-01" db="EMBL/GenBank/DDBJ databases">
        <title>Herbidospora sp. NEAU-GS84 nov., a novel actinomycete isolated from soil.</title>
        <authorList>
            <person name="Han L."/>
        </authorList>
    </citation>
    <scope>NUCLEOTIDE SEQUENCE [LARGE SCALE GENOMIC DNA]</scope>
    <source>
        <strain evidence="2 3">NEAU-GS84</strain>
    </source>
</reference>
<sequence length="212" mass="23358">MRSRLRLIPALVLVLASIGFGARPATAAEDIQGDIRTAVSVTRAFWASHWYDYFRVRYLPPRVLGGYNGYSPNRPACGGQPLRPYNAGYCAAGHYIAWDVNLMRLGYEYGDGWIYHVIAHEWGHAVQANLPPGLHWGRLELQADCFAGAALQGAADDGALVWERGDTAEIQRILRLLSGDTPWTRPGDHGSVSQRMWAFRLGVRGGVPACVP</sequence>
<dbReference type="AlphaFoldDB" id="A0A7C9NBS1"/>
<feature type="signal peptide" evidence="1">
    <location>
        <begin position="1"/>
        <end position="27"/>
    </location>
</feature>
<gene>
    <name evidence="2" type="ORF">GT755_02520</name>
</gene>
<name>A0A7C9NBS1_9ACTN</name>
<evidence type="ECO:0000313" key="2">
    <source>
        <dbReference type="EMBL" id="NAS20555.1"/>
    </source>
</evidence>
<evidence type="ECO:0000313" key="3">
    <source>
        <dbReference type="Proteomes" id="UP000479526"/>
    </source>
</evidence>
<proteinExistence type="predicted"/>
<organism evidence="2 3">
    <name type="scientific">Herbidospora solisilvae</name>
    <dbReference type="NCBI Taxonomy" id="2696284"/>
    <lineage>
        <taxon>Bacteria</taxon>
        <taxon>Bacillati</taxon>
        <taxon>Actinomycetota</taxon>
        <taxon>Actinomycetes</taxon>
        <taxon>Streptosporangiales</taxon>
        <taxon>Streptosporangiaceae</taxon>
        <taxon>Herbidospora</taxon>
    </lineage>
</organism>
<dbReference type="EMBL" id="WXEW01000001">
    <property type="protein sequence ID" value="NAS20555.1"/>
    <property type="molecule type" value="Genomic_DNA"/>
</dbReference>
<keyword evidence="3" id="KW-1185">Reference proteome</keyword>
<comment type="caution">
    <text evidence="2">The sequence shown here is derived from an EMBL/GenBank/DDBJ whole genome shotgun (WGS) entry which is preliminary data.</text>
</comment>
<dbReference type="SUPFAM" id="SSF55486">
    <property type="entry name" value="Metalloproteases ('zincins'), catalytic domain"/>
    <property type="match status" value="1"/>
</dbReference>
<accession>A0A7C9NBS1</accession>